<dbReference type="GO" id="GO:0005737">
    <property type="term" value="C:cytoplasm"/>
    <property type="evidence" value="ECO:0007669"/>
    <property type="project" value="UniProtKB-SubCell"/>
</dbReference>
<dbReference type="Gene3D" id="3.30.230.40">
    <property type="entry name" value="Imidazole glycerol phosphate dehydratase, domain 1"/>
    <property type="match status" value="2"/>
</dbReference>
<reference evidence="8 9" key="1">
    <citation type="journal article" date="2012" name="Stand. Genomic Sci.">
        <title>Complete genome sequence of Liberibacter crescens BT-1.</title>
        <authorList>
            <person name="Leonard M.T."/>
            <person name="Fagen J.R."/>
            <person name="Davis-Richardson A.G."/>
            <person name="Davis M.J."/>
            <person name="Triplett E.W."/>
        </authorList>
    </citation>
    <scope>NUCLEOTIDE SEQUENCE [LARGE SCALE GENOMIC DNA]</scope>
    <source>
        <strain evidence="8 9">BT-1</strain>
    </source>
</reference>
<dbReference type="InterPro" id="IPR020565">
    <property type="entry name" value="ImidazoleglycerP_deHydtase_CS"/>
</dbReference>
<dbReference type="PANTHER" id="PTHR23133">
    <property type="entry name" value="IMIDAZOLEGLYCEROL-PHOSPHATE DEHYDRATASE HIS7"/>
    <property type="match status" value="1"/>
</dbReference>
<evidence type="ECO:0000256" key="6">
    <source>
        <dbReference type="HAMAP-Rule" id="MF_00076"/>
    </source>
</evidence>
<evidence type="ECO:0000313" key="9">
    <source>
        <dbReference type="Proteomes" id="UP000010799"/>
    </source>
</evidence>
<keyword evidence="5 6" id="KW-0456">Lyase</keyword>
<comment type="pathway">
    <text evidence="1 6 7">Amino-acid biosynthesis; L-histidine biosynthesis; L-histidine from 5-phospho-alpha-D-ribose 1-diphosphate: step 6/9.</text>
</comment>
<keyword evidence="4 6" id="KW-0368">Histidine biosynthesis</keyword>
<evidence type="ECO:0000256" key="2">
    <source>
        <dbReference type="ARBA" id="ARBA00016664"/>
    </source>
</evidence>
<name>L0EY77_LIBCB</name>
<dbReference type="PROSITE" id="PS00955">
    <property type="entry name" value="IGP_DEHYDRATASE_2"/>
    <property type="match status" value="1"/>
</dbReference>
<dbReference type="UniPathway" id="UPA00031">
    <property type="reaction ID" value="UER00011"/>
</dbReference>
<dbReference type="PANTHER" id="PTHR23133:SF2">
    <property type="entry name" value="IMIDAZOLEGLYCEROL-PHOSPHATE DEHYDRATASE"/>
    <property type="match status" value="1"/>
</dbReference>
<dbReference type="FunFam" id="3.30.230.40:FF:000001">
    <property type="entry name" value="Imidazoleglycerol-phosphate dehydratase HisB"/>
    <property type="match status" value="1"/>
</dbReference>
<dbReference type="InterPro" id="IPR020568">
    <property type="entry name" value="Ribosomal_Su5_D2-typ_SF"/>
</dbReference>
<proteinExistence type="inferred from homology"/>
<dbReference type="HAMAP" id="MF_00076">
    <property type="entry name" value="HisB"/>
    <property type="match status" value="1"/>
</dbReference>
<evidence type="ECO:0000256" key="5">
    <source>
        <dbReference type="ARBA" id="ARBA00023239"/>
    </source>
</evidence>
<dbReference type="Proteomes" id="UP000010799">
    <property type="component" value="Chromosome"/>
</dbReference>
<protein>
    <recommendedName>
        <fullName evidence="2 6">Imidazoleglycerol-phosphate dehydratase</fullName>
        <shortName evidence="6">IGPD</shortName>
        <ecNumber evidence="6 7">4.2.1.19</ecNumber>
    </recommendedName>
</protein>
<dbReference type="Pfam" id="PF00475">
    <property type="entry name" value="IGPD"/>
    <property type="match status" value="1"/>
</dbReference>
<dbReference type="STRING" id="1215343.B488_13490"/>
<accession>L0EY77</accession>
<evidence type="ECO:0000256" key="7">
    <source>
        <dbReference type="RuleBase" id="RU000599"/>
    </source>
</evidence>
<dbReference type="RefSeq" id="WP_015273766.1">
    <property type="nucleotide sequence ID" value="NC_019907.1"/>
</dbReference>
<dbReference type="PATRIC" id="fig|1215343.11.peg.1392"/>
<evidence type="ECO:0000256" key="4">
    <source>
        <dbReference type="ARBA" id="ARBA00023102"/>
    </source>
</evidence>
<organism evidence="8 9">
    <name type="scientific">Liberibacter crescens (strain BT-1)</name>
    <dbReference type="NCBI Taxonomy" id="1215343"/>
    <lineage>
        <taxon>Bacteria</taxon>
        <taxon>Pseudomonadati</taxon>
        <taxon>Pseudomonadota</taxon>
        <taxon>Alphaproteobacteria</taxon>
        <taxon>Hyphomicrobiales</taxon>
        <taxon>Rhizobiaceae</taxon>
        <taxon>Liberibacter</taxon>
    </lineage>
</organism>
<dbReference type="NCBIfam" id="NF002114">
    <property type="entry name" value="PRK00951.2-4"/>
    <property type="match status" value="1"/>
</dbReference>
<keyword evidence="3 6" id="KW-0028">Amino-acid biosynthesis</keyword>
<dbReference type="NCBIfam" id="NF002109">
    <property type="entry name" value="PRK00951.1-5"/>
    <property type="match status" value="1"/>
</dbReference>
<dbReference type="GO" id="GO:0000105">
    <property type="term" value="P:L-histidine biosynthetic process"/>
    <property type="evidence" value="ECO:0007669"/>
    <property type="project" value="UniProtKB-UniRule"/>
</dbReference>
<evidence type="ECO:0000256" key="3">
    <source>
        <dbReference type="ARBA" id="ARBA00022605"/>
    </source>
</evidence>
<dbReference type="FunFam" id="3.30.230.40:FF:000003">
    <property type="entry name" value="Imidazoleglycerol-phosphate dehydratase HisB"/>
    <property type="match status" value="1"/>
</dbReference>
<dbReference type="InterPro" id="IPR038494">
    <property type="entry name" value="IGPD_sf"/>
</dbReference>
<dbReference type="PROSITE" id="PS00954">
    <property type="entry name" value="IGP_DEHYDRATASE_1"/>
    <property type="match status" value="1"/>
</dbReference>
<keyword evidence="6" id="KW-0963">Cytoplasm</keyword>
<gene>
    <name evidence="6" type="primary">hisB</name>
    <name evidence="8" type="ordered locus">B488_13490</name>
</gene>
<keyword evidence="9" id="KW-1185">Reference proteome</keyword>
<evidence type="ECO:0000313" key="8">
    <source>
        <dbReference type="EMBL" id="AGA65341.1"/>
    </source>
</evidence>
<dbReference type="HOGENOM" id="CLU_044308_3_0_5"/>
<dbReference type="eggNOG" id="COG0131">
    <property type="taxonomic scope" value="Bacteria"/>
</dbReference>
<dbReference type="EC" id="4.2.1.19" evidence="6 7"/>
<dbReference type="SUPFAM" id="SSF54211">
    <property type="entry name" value="Ribosomal protein S5 domain 2-like"/>
    <property type="match status" value="2"/>
</dbReference>
<comment type="subcellular location">
    <subcellularLocation>
        <location evidence="6 7">Cytoplasm</location>
    </subcellularLocation>
</comment>
<dbReference type="EMBL" id="CP003789">
    <property type="protein sequence ID" value="AGA65341.1"/>
    <property type="molecule type" value="Genomic_DNA"/>
</dbReference>
<dbReference type="GO" id="GO:0004424">
    <property type="term" value="F:imidazoleglycerol-phosphate dehydratase activity"/>
    <property type="evidence" value="ECO:0007669"/>
    <property type="project" value="UniProtKB-UniRule"/>
</dbReference>
<dbReference type="NCBIfam" id="NF002111">
    <property type="entry name" value="PRK00951.2-1"/>
    <property type="match status" value="1"/>
</dbReference>
<dbReference type="AlphaFoldDB" id="L0EY77"/>
<sequence length="201" mass="22523">MEKKTSCRIAEIVRKTTESTISVYVNLDGRGISQISTSIAFLDHMLRQLSFHSLIDITIEAKGDTDVDYHHTVEDIGIVLGQAISKALGNRKEITRFASIDLVMDETMITSALDISGRPFLIWDVPFSSPKIGTFDTELVQEFFQSFSQNCRITLHLIKKHGANNHHLAETCFKAVARCLYEAIKLDPNQAERIPSTKGIL</sequence>
<evidence type="ECO:0000256" key="1">
    <source>
        <dbReference type="ARBA" id="ARBA00005047"/>
    </source>
</evidence>
<comment type="catalytic activity">
    <reaction evidence="6 7">
        <text>D-erythro-1-(imidazol-4-yl)glycerol 3-phosphate = 3-(imidazol-4-yl)-2-oxopropyl phosphate + H2O</text>
        <dbReference type="Rhea" id="RHEA:11040"/>
        <dbReference type="ChEBI" id="CHEBI:15377"/>
        <dbReference type="ChEBI" id="CHEBI:57766"/>
        <dbReference type="ChEBI" id="CHEBI:58278"/>
        <dbReference type="EC" id="4.2.1.19"/>
    </reaction>
</comment>
<comment type="similarity">
    <text evidence="6 7">Belongs to the imidazoleglycerol-phosphate dehydratase family.</text>
</comment>
<dbReference type="CDD" id="cd07914">
    <property type="entry name" value="IGPD"/>
    <property type="match status" value="1"/>
</dbReference>
<dbReference type="KEGG" id="lcc:B488_13490"/>
<dbReference type="InterPro" id="IPR000807">
    <property type="entry name" value="ImidazoleglycerolP_deHydtase"/>
</dbReference>